<reference evidence="3" key="1">
    <citation type="journal article" date="2023" name="DNA Res.">
        <title>Chromosome-level genome assembly of Phrynocephalus forsythii using third-generation DNA sequencing and Hi-C analysis.</title>
        <authorList>
            <person name="Qi Y."/>
            <person name="Zhao W."/>
            <person name="Zhao Y."/>
            <person name="Niu C."/>
            <person name="Cao S."/>
            <person name="Zhang Y."/>
        </authorList>
    </citation>
    <scope>NUCLEOTIDE SEQUENCE</scope>
    <source>
        <tissue evidence="3">Muscle</tissue>
    </source>
</reference>
<dbReference type="Pfam" id="PF25787">
    <property type="entry name" value="HTH_SB"/>
    <property type="match status" value="1"/>
</dbReference>
<dbReference type="GO" id="GO:0003677">
    <property type="term" value="F:DNA binding"/>
    <property type="evidence" value="ECO:0007669"/>
    <property type="project" value="InterPro"/>
</dbReference>
<dbReference type="GO" id="GO:0015074">
    <property type="term" value="P:DNA integration"/>
    <property type="evidence" value="ECO:0007669"/>
    <property type="project" value="InterPro"/>
</dbReference>
<name>A0A9Q0XKD7_9SAUR</name>
<proteinExistence type="predicted"/>
<keyword evidence="4" id="KW-1185">Reference proteome</keyword>
<dbReference type="InterPro" id="IPR002492">
    <property type="entry name" value="Transposase_Tc1-like"/>
</dbReference>
<dbReference type="Pfam" id="PF01498">
    <property type="entry name" value="HTH_Tnp_Tc3_2"/>
    <property type="match status" value="1"/>
</dbReference>
<evidence type="ECO:0000313" key="4">
    <source>
        <dbReference type="Proteomes" id="UP001142489"/>
    </source>
</evidence>
<dbReference type="SUPFAM" id="SSF46689">
    <property type="entry name" value="Homeodomain-like"/>
    <property type="match status" value="1"/>
</dbReference>
<dbReference type="InterPro" id="IPR057667">
    <property type="entry name" value="HTH_SB"/>
</dbReference>
<evidence type="ECO:0008006" key="5">
    <source>
        <dbReference type="Google" id="ProtNLM"/>
    </source>
</evidence>
<evidence type="ECO:0000259" key="1">
    <source>
        <dbReference type="Pfam" id="PF01498"/>
    </source>
</evidence>
<sequence>MVCRELPRHQKDPIVKRHQSGEGYRRISKALDIPWSTVQIVIKWRKYGTTVTLPITGHPCKIDEKTRRKLVREAAKRPTATLKELQEYLASTRCVVHVTTFSGILHKSWLWSRVARWKPFSYEEKHLGLTKFCKNTFEISQKYVVKSVTV</sequence>
<dbReference type="OrthoDB" id="3263820at2759"/>
<comment type="caution">
    <text evidence="3">The sequence shown here is derived from an EMBL/GenBank/DDBJ whole genome shotgun (WGS) entry which is preliminary data.</text>
</comment>
<dbReference type="InterPro" id="IPR009057">
    <property type="entry name" value="Homeodomain-like_sf"/>
</dbReference>
<organism evidence="3 4">
    <name type="scientific">Phrynocephalus forsythii</name>
    <dbReference type="NCBI Taxonomy" id="171643"/>
    <lineage>
        <taxon>Eukaryota</taxon>
        <taxon>Metazoa</taxon>
        <taxon>Chordata</taxon>
        <taxon>Craniata</taxon>
        <taxon>Vertebrata</taxon>
        <taxon>Euteleostomi</taxon>
        <taxon>Lepidosauria</taxon>
        <taxon>Squamata</taxon>
        <taxon>Bifurcata</taxon>
        <taxon>Unidentata</taxon>
        <taxon>Episquamata</taxon>
        <taxon>Toxicofera</taxon>
        <taxon>Iguania</taxon>
        <taxon>Acrodonta</taxon>
        <taxon>Agamidae</taxon>
        <taxon>Agaminae</taxon>
        <taxon>Phrynocephalus</taxon>
    </lineage>
</organism>
<protein>
    <recommendedName>
        <fullName evidence="5">Transposase</fullName>
    </recommendedName>
</protein>
<feature type="domain" description="Transposase Tc1-like" evidence="1">
    <location>
        <begin position="67"/>
        <end position="120"/>
    </location>
</feature>
<gene>
    <name evidence="3" type="ORF">JRQ81_003222</name>
</gene>
<dbReference type="GO" id="GO:0006313">
    <property type="term" value="P:DNA transposition"/>
    <property type="evidence" value="ECO:0007669"/>
    <property type="project" value="InterPro"/>
</dbReference>
<dbReference type="Gene3D" id="1.10.10.10">
    <property type="entry name" value="Winged helix-like DNA-binding domain superfamily/Winged helix DNA-binding domain"/>
    <property type="match status" value="1"/>
</dbReference>
<dbReference type="InterPro" id="IPR036388">
    <property type="entry name" value="WH-like_DNA-bd_sf"/>
</dbReference>
<accession>A0A9Q0XKD7</accession>
<evidence type="ECO:0000259" key="2">
    <source>
        <dbReference type="Pfam" id="PF25787"/>
    </source>
</evidence>
<dbReference type="EMBL" id="JAPFRF010000011">
    <property type="protein sequence ID" value="KAJ7317060.1"/>
    <property type="molecule type" value="Genomic_DNA"/>
</dbReference>
<dbReference type="AlphaFoldDB" id="A0A9Q0XKD7"/>
<evidence type="ECO:0000313" key="3">
    <source>
        <dbReference type="EMBL" id="KAJ7317060.1"/>
    </source>
</evidence>
<dbReference type="Proteomes" id="UP001142489">
    <property type="component" value="Unassembled WGS sequence"/>
</dbReference>
<feature type="domain" description="Sleeping Beauty transposase HTH" evidence="2">
    <location>
        <begin position="4"/>
        <end position="50"/>
    </location>
</feature>